<dbReference type="InterPro" id="IPR008042">
    <property type="entry name" value="Retrotrans_Pao"/>
</dbReference>
<evidence type="ECO:0000313" key="2">
    <source>
        <dbReference type="EnsemblMetazoa" id="CJA15495.1"/>
    </source>
</evidence>
<evidence type="ECO:0000259" key="1">
    <source>
        <dbReference type="PROSITE" id="PS50878"/>
    </source>
</evidence>
<dbReference type="Proteomes" id="UP000005237">
    <property type="component" value="Unassembled WGS sequence"/>
</dbReference>
<dbReference type="InterPro" id="IPR036397">
    <property type="entry name" value="RNaseH_sf"/>
</dbReference>
<protein>
    <submittedName>
        <fullName evidence="2">Reverse transcriptase domain-containing protein</fullName>
    </submittedName>
</protein>
<sequence length="640" mass="72857">MTADIEKAFLQVSLQTPHRNSTRFLWFRDPRKGMKPGNLITYRFTRIPFGIACSPFLLDVAIRIHLESHPHPVNEKILSNLYVDNVLFTTNDREELMSLYEHSKAVFTKCQMNLREYLVNDQETMVNIPSHDQAKSTSSKLLGYAWDAGTDTLSITIAVLPKSETPTKREIASFLGGTYDPMGLVCPITISTKMLMQLMWKEGVSWDSPIPKKLLPEWKKIRKAFEDPCYYFPRQLTTRYNYEEVQMLVFCDANDHNFAACVYLRFSFKDSPPVTNLYLAKTRQKSLNQTSTTPRMELMAIEIGLNAAATLIQEKTVNVSQIKIFSDSQIALYWILKGDRCHAFVSNRVATINDVVASLSGYNVTFHHVPGSSNPADIASRGATLAELKESSLWQHGPDFLKLSPDQWPNSLKKAKDYEEDELKAIMKELVMPTASTKKKLSKFQTVAINVLTAQTIDAAWKTEAYTPRVFRRDLAQSYHALARSNTTTSTQLLVAVSDDEFPLHKPGIRYKSFVPYTGTQSMVKLTTTVGFIMKFLARAFPHQLWKTPLMKTLAQLEILPRTEEGSVRLSLQITARELVRNYILKDHYLDDFFSNSGDNPGNFRLRCHRSLAPIRASDGLFHIRRPIEQSHASTSEKFP</sequence>
<evidence type="ECO:0000313" key="3">
    <source>
        <dbReference type="Proteomes" id="UP000005237"/>
    </source>
</evidence>
<dbReference type="SUPFAM" id="SSF56672">
    <property type="entry name" value="DNA/RNA polymerases"/>
    <property type="match status" value="1"/>
</dbReference>
<name>A0A8R1I581_CAEJA</name>
<organism evidence="2 3">
    <name type="scientific">Caenorhabditis japonica</name>
    <dbReference type="NCBI Taxonomy" id="281687"/>
    <lineage>
        <taxon>Eukaryota</taxon>
        <taxon>Metazoa</taxon>
        <taxon>Ecdysozoa</taxon>
        <taxon>Nematoda</taxon>
        <taxon>Chromadorea</taxon>
        <taxon>Rhabditida</taxon>
        <taxon>Rhabditina</taxon>
        <taxon>Rhabditomorpha</taxon>
        <taxon>Rhabditoidea</taxon>
        <taxon>Rhabditidae</taxon>
        <taxon>Peloderinae</taxon>
        <taxon>Caenorhabditis</taxon>
    </lineage>
</organism>
<feature type="domain" description="Reverse transcriptase" evidence="1">
    <location>
        <begin position="1"/>
        <end position="146"/>
    </location>
</feature>
<reference evidence="2" key="2">
    <citation type="submission" date="2022-06" db="UniProtKB">
        <authorList>
            <consortium name="EnsemblMetazoa"/>
        </authorList>
    </citation>
    <scope>IDENTIFICATION</scope>
    <source>
        <strain evidence="2">DF5081</strain>
    </source>
</reference>
<dbReference type="Pfam" id="PF05380">
    <property type="entry name" value="Peptidase_A17"/>
    <property type="match status" value="1"/>
</dbReference>
<dbReference type="GO" id="GO:0006259">
    <property type="term" value="P:DNA metabolic process"/>
    <property type="evidence" value="ECO:0007669"/>
    <property type="project" value="UniProtKB-ARBA"/>
</dbReference>
<accession>A0A8R1I581</accession>
<dbReference type="PANTHER" id="PTHR47331">
    <property type="entry name" value="PHD-TYPE DOMAIN-CONTAINING PROTEIN"/>
    <property type="match status" value="1"/>
</dbReference>
<dbReference type="Gene3D" id="3.10.10.10">
    <property type="entry name" value="HIV Type 1 Reverse Transcriptase, subunit A, domain 1"/>
    <property type="match status" value="1"/>
</dbReference>
<dbReference type="InterPro" id="IPR000477">
    <property type="entry name" value="RT_dom"/>
</dbReference>
<dbReference type="AlphaFoldDB" id="A0A8R1I581"/>
<reference evidence="3" key="1">
    <citation type="submission" date="2010-08" db="EMBL/GenBank/DDBJ databases">
        <authorList>
            <consortium name="Caenorhabditis japonica Sequencing Consortium"/>
            <person name="Wilson R.K."/>
        </authorList>
    </citation>
    <scope>NUCLEOTIDE SEQUENCE [LARGE SCALE GENOMIC DNA]</scope>
    <source>
        <strain evidence="3">DF5081</strain>
    </source>
</reference>
<dbReference type="Gene3D" id="3.30.70.270">
    <property type="match status" value="1"/>
</dbReference>
<dbReference type="EnsemblMetazoa" id="CJA15495.1">
    <property type="protein sequence ID" value="CJA15495.1"/>
    <property type="gene ID" value="WBGene00134699"/>
</dbReference>
<proteinExistence type="predicted"/>
<dbReference type="GO" id="GO:0003676">
    <property type="term" value="F:nucleic acid binding"/>
    <property type="evidence" value="ECO:0007669"/>
    <property type="project" value="InterPro"/>
</dbReference>
<dbReference type="InterPro" id="IPR043128">
    <property type="entry name" value="Rev_trsase/Diguanyl_cyclase"/>
</dbReference>
<dbReference type="Gene3D" id="3.30.420.10">
    <property type="entry name" value="Ribonuclease H-like superfamily/Ribonuclease H"/>
    <property type="match status" value="1"/>
</dbReference>
<dbReference type="PROSITE" id="PS50878">
    <property type="entry name" value="RT_POL"/>
    <property type="match status" value="1"/>
</dbReference>
<keyword evidence="3" id="KW-1185">Reference proteome</keyword>
<dbReference type="InterPro" id="IPR043502">
    <property type="entry name" value="DNA/RNA_pol_sf"/>
</dbReference>